<comment type="caution">
    <text evidence="1">The sequence shown here is derived from an EMBL/GenBank/DDBJ whole genome shotgun (WGS) entry which is preliminary data.</text>
</comment>
<dbReference type="PANTHER" id="PTHR28037">
    <property type="entry name" value="ALCOHOL O-ACETYLTRANSFERASE 1-RELATED"/>
    <property type="match status" value="1"/>
</dbReference>
<keyword evidence="2" id="KW-1185">Reference proteome</keyword>
<protein>
    <recommendedName>
        <fullName evidence="3">Alcohol acetyltransferase</fullName>
    </recommendedName>
</protein>
<dbReference type="Gene3D" id="3.30.559.10">
    <property type="entry name" value="Chloramphenicol acetyltransferase-like domain"/>
    <property type="match status" value="1"/>
</dbReference>
<dbReference type="InterPro" id="IPR010828">
    <property type="entry name" value="Atf2/Sli1-like"/>
</dbReference>
<dbReference type="SUPFAM" id="SSF52777">
    <property type="entry name" value="CoA-dependent acyltransferases"/>
    <property type="match status" value="1"/>
</dbReference>
<gene>
    <name evidence="1" type="ORF">EJ04DRAFT_507004</name>
</gene>
<sequence length="505" mass="57105">MANELNHGTEAIALRKLGINETYQLAMYLLDQYRGTILSCRYAVPPRLAPAESRVQVEEAVKIAVVDTIMRHPMLQVAMIDATSKTPSWIQLQSLDLTHHIKWLYLEGHADFEQTVQEAFRVQLDDRFQDLSIKQPGWKITVIRQGDAPIMEVLLTWNHPQFDGAGARVFHEDFLEMLNNAENKPYERKSLDGDILRLPEAPPLLPTPIESLKSLPLDLKYLARVFWEEFRPQFLNRDASQAAWCPIRSSPYKTQFRAFSIDNTSLLAILALCRQNKTTITGLLNGLALIAFSLRLDSTVAPAFQSSTIMDHRRNLPPAPPHAPWVRSDRVVSNYVTQLPHRFDTELVARIRSKLPATSNEEVDLPADLQRELWAVSAQNRLEIVRKVDAGLRNDLVGVFKYVTDWQQTMSDMAKKTRQFTWLVTNVGVLDGKTSENDHKWSIDRAQFGLSAEIPAAAIEFAPISVAGRGMCVSANWPDCAVDQMLGELIMADLEKWLAQLASQS</sequence>
<evidence type="ECO:0008006" key="3">
    <source>
        <dbReference type="Google" id="ProtNLM"/>
    </source>
</evidence>
<accession>A0A9P4QHR0</accession>
<dbReference type="EMBL" id="ML996457">
    <property type="protein sequence ID" value="KAF2726500.1"/>
    <property type="molecule type" value="Genomic_DNA"/>
</dbReference>
<dbReference type="GO" id="GO:0008080">
    <property type="term" value="F:N-acetyltransferase activity"/>
    <property type="evidence" value="ECO:0007669"/>
    <property type="project" value="TreeGrafter"/>
</dbReference>
<dbReference type="PANTHER" id="PTHR28037:SF1">
    <property type="entry name" value="ALCOHOL O-ACETYLTRANSFERASE 1-RELATED"/>
    <property type="match status" value="1"/>
</dbReference>
<dbReference type="Pfam" id="PF07247">
    <property type="entry name" value="AATase"/>
    <property type="match status" value="1"/>
</dbReference>
<dbReference type="Proteomes" id="UP000799444">
    <property type="component" value="Unassembled WGS sequence"/>
</dbReference>
<evidence type="ECO:0000313" key="2">
    <source>
        <dbReference type="Proteomes" id="UP000799444"/>
    </source>
</evidence>
<dbReference type="InterPro" id="IPR023213">
    <property type="entry name" value="CAT-like_dom_sf"/>
</dbReference>
<organism evidence="1 2">
    <name type="scientific">Polyplosphaeria fusca</name>
    <dbReference type="NCBI Taxonomy" id="682080"/>
    <lineage>
        <taxon>Eukaryota</taxon>
        <taxon>Fungi</taxon>
        <taxon>Dikarya</taxon>
        <taxon>Ascomycota</taxon>
        <taxon>Pezizomycotina</taxon>
        <taxon>Dothideomycetes</taxon>
        <taxon>Pleosporomycetidae</taxon>
        <taxon>Pleosporales</taxon>
        <taxon>Tetraplosphaeriaceae</taxon>
        <taxon>Polyplosphaeria</taxon>
    </lineage>
</organism>
<name>A0A9P4QHR0_9PLEO</name>
<proteinExistence type="predicted"/>
<evidence type="ECO:0000313" key="1">
    <source>
        <dbReference type="EMBL" id="KAF2726500.1"/>
    </source>
</evidence>
<dbReference type="OrthoDB" id="2150604at2759"/>
<dbReference type="AlphaFoldDB" id="A0A9P4QHR0"/>
<reference evidence="1" key="1">
    <citation type="journal article" date="2020" name="Stud. Mycol.">
        <title>101 Dothideomycetes genomes: a test case for predicting lifestyles and emergence of pathogens.</title>
        <authorList>
            <person name="Haridas S."/>
            <person name="Albert R."/>
            <person name="Binder M."/>
            <person name="Bloem J."/>
            <person name="Labutti K."/>
            <person name="Salamov A."/>
            <person name="Andreopoulos B."/>
            <person name="Baker S."/>
            <person name="Barry K."/>
            <person name="Bills G."/>
            <person name="Bluhm B."/>
            <person name="Cannon C."/>
            <person name="Castanera R."/>
            <person name="Culley D."/>
            <person name="Daum C."/>
            <person name="Ezra D."/>
            <person name="Gonzalez J."/>
            <person name="Henrissat B."/>
            <person name="Kuo A."/>
            <person name="Liang C."/>
            <person name="Lipzen A."/>
            <person name="Lutzoni F."/>
            <person name="Magnuson J."/>
            <person name="Mondo S."/>
            <person name="Nolan M."/>
            <person name="Ohm R."/>
            <person name="Pangilinan J."/>
            <person name="Park H.-J."/>
            <person name="Ramirez L."/>
            <person name="Alfaro M."/>
            <person name="Sun H."/>
            <person name="Tritt A."/>
            <person name="Yoshinaga Y."/>
            <person name="Zwiers L.-H."/>
            <person name="Turgeon B."/>
            <person name="Goodwin S."/>
            <person name="Spatafora J."/>
            <person name="Crous P."/>
            <person name="Grigoriev I."/>
        </authorList>
    </citation>
    <scope>NUCLEOTIDE SEQUENCE</scope>
    <source>
        <strain evidence="1">CBS 125425</strain>
    </source>
</reference>
<dbReference type="InterPro" id="IPR052058">
    <property type="entry name" value="Alcohol_O-acetyltransferase"/>
</dbReference>